<dbReference type="EMBL" id="AP014633">
    <property type="protein sequence ID" value="BAP57533.1"/>
    <property type="molecule type" value="Genomic_DNA"/>
</dbReference>
<organism evidence="2 3">
    <name type="scientific">Thioploca ingrica</name>
    <dbReference type="NCBI Taxonomy" id="40754"/>
    <lineage>
        <taxon>Bacteria</taxon>
        <taxon>Pseudomonadati</taxon>
        <taxon>Pseudomonadota</taxon>
        <taxon>Gammaproteobacteria</taxon>
        <taxon>Thiotrichales</taxon>
        <taxon>Thiotrichaceae</taxon>
        <taxon>Thioploca</taxon>
    </lineage>
</organism>
<accession>A0A090AGX5</accession>
<dbReference type="OrthoDB" id="9985560at2"/>
<protein>
    <recommendedName>
        <fullName evidence="4">Secreted protein</fullName>
    </recommendedName>
</protein>
<gene>
    <name evidence="2" type="ORF">THII_3236</name>
</gene>
<evidence type="ECO:0000313" key="2">
    <source>
        <dbReference type="EMBL" id="BAP57533.1"/>
    </source>
</evidence>
<reference evidence="2 3" key="1">
    <citation type="journal article" date="2014" name="ISME J.">
        <title>Ecophysiology of Thioploca ingrica as revealed by the complete genome sequence supplemented with proteomic evidence.</title>
        <authorList>
            <person name="Kojima H."/>
            <person name="Ogura Y."/>
            <person name="Yamamoto N."/>
            <person name="Togashi T."/>
            <person name="Mori H."/>
            <person name="Watanabe T."/>
            <person name="Nemoto F."/>
            <person name="Kurokawa K."/>
            <person name="Hayashi T."/>
            <person name="Fukui M."/>
        </authorList>
    </citation>
    <scope>NUCLEOTIDE SEQUENCE [LARGE SCALE GENOMIC DNA]</scope>
</reference>
<dbReference type="HOGENOM" id="CLU_1905811_0_0_6"/>
<dbReference type="KEGG" id="tig:THII_3236"/>
<feature type="chain" id="PRO_5001852805" description="Secreted protein" evidence="1">
    <location>
        <begin position="28"/>
        <end position="133"/>
    </location>
</feature>
<feature type="signal peptide" evidence="1">
    <location>
        <begin position="1"/>
        <end position="27"/>
    </location>
</feature>
<dbReference type="Proteomes" id="UP000031623">
    <property type="component" value="Chromosome"/>
</dbReference>
<evidence type="ECO:0000256" key="1">
    <source>
        <dbReference type="SAM" id="SignalP"/>
    </source>
</evidence>
<keyword evidence="3" id="KW-1185">Reference proteome</keyword>
<dbReference type="AlphaFoldDB" id="A0A090AGX5"/>
<name>A0A090AGX5_9GAMM</name>
<evidence type="ECO:0000313" key="3">
    <source>
        <dbReference type="Proteomes" id="UP000031623"/>
    </source>
</evidence>
<keyword evidence="1" id="KW-0732">Signal</keyword>
<sequence>MISTKKNRFSFAALAVAAITVAPNVEAAVIATSPVWADSGQSYHACNVVNISTATVSVTVELINSVGTVVTGPTTVSLLAGHSIELPGSSSSDPSGFEWCRFTASSVTSLRGNISVFRYMGSYYDTLAMSEAK</sequence>
<evidence type="ECO:0008006" key="4">
    <source>
        <dbReference type="Google" id="ProtNLM"/>
    </source>
</evidence>
<proteinExistence type="predicted"/>